<proteinExistence type="predicted"/>
<dbReference type="PANTHER" id="PTHR12993:SF11">
    <property type="entry name" value="N-ACETYLGLUCOSAMINYL-PHOSPHATIDYLINOSITOL DE-N-ACETYLASE"/>
    <property type="match status" value="1"/>
</dbReference>
<comment type="caution">
    <text evidence="1">The sequence shown here is derived from an EMBL/GenBank/DDBJ whole genome shotgun (WGS) entry which is preliminary data.</text>
</comment>
<dbReference type="STRING" id="1798383.A3D78_07350"/>
<dbReference type="Proteomes" id="UP000176253">
    <property type="component" value="Unassembled WGS sequence"/>
</dbReference>
<evidence type="ECO:0000313" key="1">
    <source>
        <dbReference type="EMBL" id="OGG17940.1"/>
    </source>
</evidence>
<accession>A0A1F5ZZR2</accession>
<dbReference type="InterPro" id="IPR003737">
    <property type="entry name" value="GlcNAc_PI_deacetylase-related"/>
</dbReference>
<dbReference type="AlphaFoldDB" id="A0A1F5ZZR2"/>
<name>A0A1F5ZZR2_9BACT</name>
<dbReference type="SUPFAM" id="SSF102588">
    <property type="entry name" value="LmbE-like"/>
    <property type="match status" value="1"/>
</dbReference>
<dbReference type="InterPro" id="IPR024078">
    <property type="entry name" value="LmbE-like_dom_sf"/>
</dbReference>
<evidence type="ECO:0008006" key="3">
    <source>
        <dbReference type="Google" id="ProtNLM"/>
    </source>
</evidence>
<organism evidence="1 2">
    <name type="scientific">Candidatus Gottesmanbacteria bacterium RIFCSPHIGHO2_02_FULL_39_14</name>
    <dbReference type="NCBI Taxonomy" id="1798383"/>
    <lineage>
        <taxon>Bacteria</taxon>
        <taxon>Candidatus Gottesmaniibacteriota</taxon>
    </lineage>
</organism>
<dbReference type="Pfam" id="PF02585">
    <property type="entry name" value="PIG-L"/>
    <property type="match status" value="1"/>
</dbReference>
<reference evidence="1 2" key="1">
    <citation type="journal article" date="2016" name="Nat. Commun.">
        <title>Thousands of microbial genomes shed light on interconnected biogeochemical processes in an aquifer system.</title>
        <authorList>
            <person name="Anantharaman K."/>
            <person name="Brown C.T."/>
            <person name="Hug L.A."/>
            <person name="Sharon I."/>
            <person name="Castelle C.J."/>
            <person name="Probst A.J."/>
            <person name="Thomas B.C."/>
            <person name="Singh A."/>
            <person name="Wilkins M.J."/>
            <person name="Karaoz U."/>
            <person name="Brodie E.L."/>
            <person name="Williams K.H."/>
            <person name="Hubbard S.S."/>
            <person name="Banfield J.F."/>
        </authorList>
    </citation>
    <scope>NUCLEOTIDE SEQUENCE [LARGE SCALE GENOMIC DNA]</scope>
</reference>
<dbReference type="GO" id="GO:0016811">
    <property type="term" value="F:hydrolase activity, acting on carbon-nitrogen (but not peptide) bonds, in linear amides"/>
    <property type="evidence" value="ECO:0007669"/>
    <property type="project" value="TreeGrafter"/>
</dbReference>
<sequence>MIPLNNARLLIIAPHPDDEVLGCGGLISRIKSAGGKIYILFLTLGTTSDYSARGSSTVSMRRKEILQVMNLLKVDDYDIAFPGDKYHLKLDSLPSRDIIEAIETKSKVSLKKVAPTIIASTQFSDYNQDHRAAAASTIAATRPAPPKLKTFVPLVLGYEFAANSWSVFNPQPLNFYVSLTKEDLDIKIKAMKYYTSQIRSGTHTRSAKTIEYLAKLRGAQIGCFAAEVFYCYRFFL</sequence>
<gene>
    <name evidence="1" type="ORF">A3D78_07350</name>
</gene>
<dbReference type="Gene3D" id="3.40.50.10320">
    <property type="entry name" value="LmbE-like"/>
    <property type="match status" value="1"/>
</dbReference>
<protein>
    <recommendedName>
        <fullName evidence="3">GlcNAc-PI de-N-acetylase</fullName>
    </recommendedName>
</protein>
<evidence type="ECO:0000313" key="2">
    <source>
        <dbReference type="Proteomes" id="UP000176253"/>
    </source>
</evidence>
<dbReference type="EMBL" id="MFJM01000026">
    <property type="protein sequence ID" value="OGG17940.1"/>
    <property type="molecule type" value="Genomic_DNA"/>
</dbReference>
<dbReference type="PANTHER" id="PTHR12993">
    <property type="entry name" value="N-ACETYLGLUCOSAMINYL-PHOSPHATIDYLINOSITOL DE-N-ACETYLASE-RELATED"/>
    <property type="match status" value="1"/>
</dbReference>